<dbReference type="SUPFAM" id="SSF50630">
    <property type="entry name" value="Acid proteases"/>
    <property type="match status" value="1"/>
</dbReference>
<reference evidence="1" key="1">
    <citation type="journal article" date="2022" name="Int. J. Mol. Sci.">
        <title>Draft Genome of Tanacetum Coccineum: Genomic Comparison of Closely Related Tanacetum-Family Plants.</title>
        <authorList>
            <person name="Yamashiro T."/>
            <person name="Shiraishi A."/>
            <person name="Nakayama K."/>
            <person name="Satake H."/>
        </authorList>
    </citation>
    <scope>NUCLEOTIDE SEQUENCE</scope>
</reference>
<dbReference type="CDD" id="cd00303">
    <property type="entry name" value="retropepsin_like"/>
    <property type="match status" value="1"/>
</dbReference>
<dbReference type="Gene3D" id="2.40.70.10">
    <property type="entry name" value="Acid Proteases"/>
    <property type="match status" value="1"/>
</dbReference>
<keyword evidence="1" id="KW-0548">Nucleotidyltransferase</keyword>
<evidence type="ECO:0000313" key="2">
    <source>
        <dbReference type="Proteomes" id="UP001151760"/>
    </source>
</evidence>
<keyword evidence="1" id="KW-0695">RNA-directed DNA polymerase</keyword>
<sequence>MAGRQKNSQNTQFKPDEKEELFTIKIQVKHEVIEAIVDTGSQKNSISATLVQKLGLPTTQHPSPYSLGWISNNMDTQVKEQCKFRFAITSQYVDEVICEVVPLDIFTTPIATFGEGRNLETIQGSPSKSEVLSASHSSSWSSIIKEINTLKAQGVDLISHCKIRVGNGRRTSFWNDLWIGDASLRFMFPRLYALDTKPRTYMRLVCRWWNVLWIPVNSYQEWIAWFKSLRMSSSSKGVLKGVFYTP</sequence>
<evidence type="ECO:0000313" key="1">
    <source>
        <dbReference type="EMBL" id="GJU07545.1"/>
    </source>
</evidence>
<dbReference type="Proteomes" id="UP001151760">
    <property type="component" value="Unassembled WGS sequence"/>
</dbReference>
<comment type="caution">
    <text evidence="1">The sequence shown here is derived from an EMBL/GenBank/DDBJ whole genome shotgun (WGS) entry which is preliminary data.</text>
</comment>
<keyword evidence="1" id="KW-0808">Transferase</keyword>
<keyword evidence="2" id="KW-1185">Reference proteome</keyword>
<proteinExistence type="predicted"/>
<accession>A0ABQ5J4V6</accession>
<gene>
    <name evidence="1" type="ORF">Tco_1123975</name>
</gene>
<protein>
    <submittedName>
        <fullName evidence="1">RNA-directed DNA polymerase, eukaryota</fullName>
    </submittedName>
</protein>
<name>A0ABQ5J4V6_9ASTR</name>
<dbReference type="EMBL" id="BQNB010021550">
    <property type="protein sequence ID" value="GJU07545.1"/>
    <property type="molecule type" value="Genomic_DNA"/>
</dbReference>
<reference evidence="1" key="2">
    <citation type="submission" date="2022-01" db="EMBL/GenBank/DDBJ databases">
        <authorList>
            <person name="Yamashiro T."/>
            <person name="Shiraishi A."/>
            <person name="Satake H."/>
            <person name="Nakayama K."/>
        </authorList>
    </citation>
    <scope>NUCLEOTIDE SEQUENCE</scope>
</reference>
<dbReference type="GO" id="GO:0003964">
    <property type="term" value="F:RNA-directed DNA polymerase activity"/>
    <property type="evidence" value="ECO:0007669"/>
    <property type="project" value="UniProtKB-KW"/>
</dbReference>
<organism evidence="1 2">
    <name type="scientific">Tanacetum coccineum</name>
    <dbReference type="NCBI Taxonomy" id="301880"/>
    <lineage>
        <taxon>Eukaryota</taxon>
        <taxon>Viridiplantae</taxon>
        <taxon>Streptophyta</taxon>
        <taxon>Embryophyta</taxon>
        <taxon>Tracheophyta</taxon>
        <taxon>Spermatophyta</taxon>
        <taxon>Magnoliopsida</taxon>
        <taxon>eudicotyledons</taxon>
        <taxon>Gunneridae</taxon>
        <taxon>Pentapetalae</taxon>
        <taxon>asterids</taxon>
        <taxon>campanulids</taxon>
        <taxon>Asterales</taxon>
        <taxon>Asteraceae</taxon>
        <taxon>Asteroideae</taxon>
        <taxon>Anthemideae</taxon>
        <taxon>Anthemidinae</taxon>
        <taxon>Tanacetum</taxon>
    </lineage>
</organism>
<dbReference type="PANTHER" id="PTHR35046:SF18">
    <property type="entry name" value="RNA-DIRECTED DNA POLYMERASE"/>
    <property type="match status" value="1"/>
</dbReference>
<dbReference type="InterPro" id="IPR021109">
    <property type="entry name" value="Peptidase_aspartic_dom_sf"/>
</dbReference>
<dbReference type="PANTHER" id="PTHR35046">
    <property type="entry name" value="ZINC KNUCKLE (CCHC-TYPE) FAMILY PROTEIN"/>
    <property type="match status" value="1"/>
</dbReference>